<evidence type="ECO:0000256" key="3">
    <source>
        <dbReference type="SAM" id="SignalP"/>
    </source>
</evidence>
<keyword evidence="2" id="KW-0472">Membrane</keyword>
<dbReference type="PATRIC" id="fig|722438.3.peg.661"/>
<dbReference type="HOGENOM" id="CLU_038569_1_0_14"/>
<feature type="domain" description="DUF31" evidence="4">
    <location>
        <begin position="45"/>
        <end position="388"/>
    </location>
</feature>
<evidence type="ECO:0000259" key="4">
    <source>
        <dbReference type="Pfam" id="PF01732"/>
    </source>
</evidence>
<evidence type="ECO:0000313" key="6">
    <source>
        <dbReference type="Proteomes" id="UP000007756"/>
    </source>
</evidence>
<sequence length="455" mass="52235">MWVALKRFCFLSGLLALTVLSACSAFRKPDKFEGYYINNIPGSAEIDHANYDLTFSLGFFNRIEKTEKDKSQIDFGSIHGTGWLIDWKEVDKKDKKANKFTVYLATNLHVIQALKNREDHPPYNQFDINFVRTVDFRIGKYTDVKQFVAPSKLGLPNSTQAFVAAQPTVLPKTAFIAHDFVNYTLSKDQKNKKQREQQWKVQIKPNKDEVHPYADFAVLELPLFLNNSSDRQIFDHFIQPAIRAYKQLGDSLNIFAYPTLDQFKHSHYYVLGYPYIAKKLPTLFVNQTGKEKTVPGETAQIPNDQPFVSTINEEGPHLGRIKSDKFNGGTWAWNHDNTKNFPFNRQFRGKEYQMYGKGIGITNGSLSRGASGSLVLNNKRQIVAIYFASRITETQEWGLAQLLRWKPRSVLNEEKDSVAYDLIFGNSNTKKYYAQFAKKITLTFMGKLNLRETLV</sequence>
<reference evidence="5 6" key="1">
    <citation type="journal article" date="2010" name="Appl. Environ. Microbiol.">
        <title>Targeted chromosomal knockouts in Mycoplasma pneumoniae.</title>
        <authorList>
            <person name="Krishnakumar R."/>
            <person name="Assad-Garcia N."/>
            <person name="Benders G.A."/>
            <person name="Phan Q."/>
            <person name="Montague M.G."/>
            <person name="Glass J.I."/>
        </authorList>
    </citation>
    <scope>NUCLEOTIDE SEQUENCE [LARGE SCALE GENOMIC DNA]</scope>
    <source>
        <strain evidence="6">ATCC 15531 / DSM 22911 / NBRC 14401 / NCTC 10119 / FH</strain>
    </source>
</reference>
<dbReference type="SUPFAM" id="SSF50494">
    <property type="entry name" value="Trypsin-like serine proteases"/>
    <property type="match status" value="1"/>
</dbReference>
<dbReference type="Proteomes" id="UP000007756">
    <property type="component" value="Chromosome"/>
</dbReference>
<dbReference type="EMBL" id="CP002077">
    <property type="protein sequence ID" value="ADK87168.1"/>
    <property type="molecule type" value="Genomic_DNA"/>
</dbReference>
<accession>A0A0H3DN94</accession>
<dbReference type="GeneID" id="66608736"/>
<evidence type="ECO:0000256" key="2">
    <source>
        <dbReference type="ARBA" id="ARBA00022475"/>
    </source>
</evidence>
<gene>
    <name evidence="5" type="ordered locus">MPNE_0683</name>
</gene>
<name>A0A0H3DN94_MYCPB</name>
<dbReference type="AlphaFoldDB" id="A0A0H3DN94"/>
<dbReference type="RefSeq" id="WP_014575028.1">
    <property type="nucleotide sequence ID" value="NZ_CP010546.1"/>
</dbReference>
<evidence type="ECO:0000256" key="1">
    <source>
        <dbReference type="ARBA" id="ARBA00007807"/>
    </source>
</evidence>
<dbReference type="InterPro" id="IPR022382">
    <property type="entry name" value="Mycoplasma_peptidase_DUF31"/>
</dbReference>
<dbReference type="InterPro" id="IPR022381">
    <property type="entry name" value="Uncharacterised_MG067"/>
</dbReference>
<keyword evidence="3" id="KW-0732">Signal</keyword>
<dbReference type="Pfam" id="PF01732">
    <property type="entry name" value="Mycop_pep_DUF31"/>
    <property type="match status" value="1"/>
</dbReference>
<keyword evidence="2" id="KW-1003">Cell membrane</keyword>
<organism evidence="5 6">
    <name type="scientific">Mycoplasmoides pneumoniae (strain ATCC 15531 / DSM 23978 / CIP 103766 / NBRC 14401 / NCTC 10119 / FH)</name>
    <name type="common">Mycoplasma pneumoniae</name>
    <dbReference type="NCBI Taxonomy" id="722438"/>
    <lineage>
        <taxon>Bacteria</taxon>
        <taxon>Bacillati</taxon>
        <taxon>Mycoplasmatota</taxon>
        <taxon>Mycoplasmoidales</taxon>
        <taxon>Mycoplasmoidaceae</taxon>
        <taxon>Mycoplasmoides</taxon>
    </lineage>
</organism>
<dbReference type="KEGG" id="mpj:MPNE_0683"/>
<protein>
    <recommendedName>
        <fullName evidence="4">DUF31 domain-containing protein</fullName>
    </recommendedName>
</protein>
<feature type="chain" id="PRO_5009772791" description="DUF31 domain-containing protein" evidence="3">
    <location>
        <begin position="25"/>
        <end position="455"/>
    </location>
</feature>
<dbReference type="PROSITE" id="PS51257">
    <property type="entry name" value="PROKAR_LIPOPROTEIN"/>
    <property type="match status" value="1"/>
</dbReference>
<proteinExistence type="inferred from homology"/>
<evidence type="ECO:0000313" key="5">
    <source>
        <dbReference type="EMBL" id="ADK87168.1"/>
    </source>
</evidence>
<dbReference type="PaxDb" id="722438-MPNE_0683"/>
<dbReference type="PRINTS" id="PR00840">
    <property type="entry name" value="Y06768FAMILY"/>
</dbReference>
<feature type="signal peptide" evidence="3">
    <location>
        <begin position="1"/>
        <end position="24"/>
    </location>
</feature>
<comment type="similarity">
    <text evidence="1">Belongs to the MG067/MG068/MG395 family.</text>
</comment>
<dbReference type="InterPro" id="IPR009003">
    <property type="entry name" value="Peptidase_S1_PA"/>
</dbReference>